<dbReference type="InterPro" id="IPR003593">
    <property type="entry name" value="AAA+_ATPase"/>
</dbReference>
<keyword evidence="2" id="KW-0813">Transport</keyword>
<dbReference type="PROSITE" id="PS50893">
    <property type="entry name" value="ABC_TRANSPORTER_2"/>
    <property type="match status" value="1"/>
</dbReference>
<dbReference type="OrthoDB" id="9784332at2"/>
<sequence length="300" mass="33798">MINFENVSKFIISDLSLNVPKGQVVGVIGDTGSGKTTFVKLASGLLLPESGRVSVMHRDPLVIRGKKNSDLGVFITGVPFLNNEDSALTGMDMLRTMYAISGNEYMNTYKELAERFGFKSYEKEKLKDLSAGQRRRVELAAVMSIEPKLVILDEPDVGLDAEGRQILDEYVTMKKKQGVTFLITSHNLTGLSRICDRIMILSEGKCIFYGSERTLRSEQLPVNKMTVSYDGPFPSIDDLPIVRYILDKNQLILEYNTRFITASEILNVLIKQTKIMDIKISKPDLEQIIIDLHNKERRRG</sequence>
<dbReference type="InterPro" id="IPR050763">
    <property type="entry name" value="ABC_transporter_ATP-binding"/>
</dbReference>
<dbReference type="RefSeq" id="WP_078787258.1">
    <property type="nucleotide sequence ID" value="NZ_FMTO01000007.1"/>
</dbReference>
<evidence type="ECO:0000313" key="6">
    <source>
        <dbReference type="EMBL" id="SJZ73102.1"/>
    </source>
</evidence>
<dbReference type="InterPro" id="IPR027417">
    <property type="entry name" value="P-loop_NTPase"/>
</dbReference>
<dbReference type="Pfam" id="PF00005">
    <property type="entry name" value="ABC_tran"/>
    <property type="match status" value="1"/>
</dbReference>
<keyword evidence="7" id="KW-1185">Reference proteome</keyword>
<comment type="similarity">
    <text evidence="1">Belongs to the ABC transporter superfamily.</text>
</comment>
<evidence type="ECO:0000256" key="2">
    <source>
        <dbReference type="ARBA" id="ARBA00022448"/>
    </source>
</evidence>
<evidence type="ECO:0000313" key="7">
    <source>
        <dbReference type="Proteomes" id="UP000189857"/>
    </source>
</evidence>
<dbReference type="PANTHER" id="PTHR42711">
    <property type="entry name" value="ABC TRANSPORTER ATP-BINDING PROTEIN"/>
    <property type="match status" value="1"/>
</dbReference>
<keyword evidence="3" id="KW-0547">Nucleotide-binding</keyword>
<dbReference type="SMART" id="SM00382">
    <property type="entry name" value="AAA"/>
    <property type="match status" value="1"/>
</dbReference>
<dbReference type="Proteomes" id="UP000189857">
    <property type="component" value="Unassembled WGS sequence"/>
</dbReference>
<proteinExistence type="inferred from homology"/>
<dbReference type="Gene3D" id="3.40.50.300">
    <property type="entry name" value="P-loop containing nucleotide triphosphate hydrolases"/>
    <property type="match status" value="1"/>
</dbReference>
<evidence type="ECO:0000256" key="4">
    <source>
        <dbReference type="ARBA" id="ARBA00022840"/>
    </source>
</evidence>
<feature type="domain" description="ABC transporter" evidence="5">
    <location>
        <begin position="2"/>
        <end position="228"/>
    </location>
</feature>
<accession>A0A1T4N1J0</accession>
<reference evidence="6 7" key="1">
    <citation type="submission" date="2017-02" db="EMBL/GenBank/DDBJ databases">
        <authorList>
            <person name="Peterson S.W."/>
        </authorList>
    </citation>
    <scope>NUCLEOTIDE SEQUENCE [LARGE SCALE GENOMIC DNA]</scope>
    <source>
        <strain evidence="6 7">ATCC 17233</strain>
    </source>
</reference>
<dbReference type="GO" id="GO:0005524">
    <property type="term" value="F:ATP binding"/>
    <property type="evidence" value="ECO:0007669"/>
    <property type="project" value="UniProtKB-KW"/>
</dbReference>
<dbReference type="CDD" id="cd03230">
    <property type="entry name" value="ABC_DR_subfamily_A"/>
    <property type="match status" value="1"/>
</dbReference>
<dbReference type="InterPro" id="IPR017871">
    <property type="entry name" value="ABC_transporter-like_CS"/>
</dbReference>
<evidence type="ECO:0000256" key="3">
    <source>
        <dbReference type="ARBA" id="ARBA00022741"/>
    </source>
</evidence>
<dbReference type="GO" id="GO:0016887">
    <property type="term" value="F:ATP hydrolysis activity"/>
    <property type="evidence" value="ECO:0007669"/>
    <property type="project" value="InterPro"/>
</dbReference>
<keyword evidence="4" id="KW-0067">ATP-binding</keyword>
<protein>
    <submittedName>
        <fullName evidence="6">ABC transporter</fullName>
    </submittedName>
</protein>
<dbReference type="AlphaFoldDB" id="A0A1T4N1J0"/>
<dbReference type="EMBL" id="FUXA01000008">
    <property type="protein sequence ID" value="SJZ73102.1"/>
    <property type="molecule type" value="Genomic_DNA"/>
</dbReference>
<name>A0A1T4N1J0_9FIRM</name>
<dbReference type="SUPFAM" id="SSF52540">
    <property type="entry name" value="P-loop containing nucleoside triphosphate hydrolases"/>
    <property type="match status" value="1"/>
</dbReference>
<organism evidence="6 7">
    <name type="scientific">Eubacterium ruminantium</name>
    <dbReference type="NCBI Taxonomy" id="42322"/>
    <lineage>
        <taxon>Bacteria</taxon>
        <taxon>Bacillati</taxon>
        <taxon>Bacillota</taxon>
        <taxon>Clostridia</taxon>
        <taxon>Eubacteriales</taxon>
        <taxon>Eubacteriaceae</taxon>
        <taxon>Eubacterium</taxon>
    </lineage>
</organism>
<gene>
    <name evidence="6" type="ORF">SAMN02745110_01420</name>
</gene>
<dbReference type="PANTHER" id="PTHR42711:SF5">
    <property type="entry name" value="ABC TRANSPORTER ATP-BINDING PROTEIN NATA"/>
    <property type="match status" value="1"/>
</dbReference>
<dbReference type="PROSITE" id="PS00211">
    <property type="entry name" value="ABC_TRANSPORTER_1"/>
    <property type="match status" value="1"/>
</dbReference>
<evidence type="ECO:0000256" key="1">
    <source>
        <dbReference type="ARBA" id="ARBA00005417"/>
    </source>
</evidence>
<evidence type="ECO:0000259" key="5">
    <source>
        <dbReference type="PROSITE" id="PS50893"/>
    </source>
</evidence>
<dbReference type="InterPro" id="IPR003439">
    <property type="entry name" value="ABC_transporter-like_ATP-bd"/>
</dbReference>